<dbReference type="InterPro" id="IPR039420">
    <property type="entry name" value="WalR-like"/>
</dbReference>
<evidence type="ECO:0000256" key="3">
    <source>
        <dbReference type="ARBA" id="ARBA00023012"/>
    </source>
</evidence>
<feature type="DNA-binding region" description="OmpR/PhoB-type" evidence="9">
    <location>
        <begin position="132"/>
        <end position="233"/>
    </location>
</feature>
<sequence>MLSNENIRILAVEDEAGLLKLVVAYLEQEGFAVKGAVTGREALQTFKDWQPHLLVLDRMLPDISGEEVCRQIRRESDIPILMLTAKAGEDHLVEGLSLGADDYVTKPFSPKEVMARVRALLRRSRADRLPQAEEFRFDGDRLVIRVARQEVLKAGEPISLTTAEFRILVTLARRPGIAYTRAQLIDKAMGEDFDGYDRTIDVHIKNLRQKLEDKPKQPRYIVTVFGTGYKFGVES</sequence>
<dbReference type="RefSeq" id="WP_161253398.1">
    <property type="nucleotide sequence ID" value="NZ_WXEY01000001.1"/>
</dbReference>
<keyword evidence="3" id="KW-0902">Two-component regulatory system</keyword>
<dbReference type="Gene3D" id="1.10.10.10">
    <property type="entry name" value="Winged helix-like DNA-binding domain superfamily/Winged helix DNA-binding domain"/>
    <property type="match status" value="1"/>
</dbReference>
<comment type="function">
    <text evidence="7">May play the central regulatory role in sporulation. It may be an element of the effector pathway responsible for the activation of sporulation genes in response to nutritional stress. Spo0A may act in concert with spo0H (a sigma factor) to control the expression of some genes that are critical to the sporulation process.</text>
</comment>
<dbReference type="Gene3D" id="3.40.50.2300">
    <property type="match status" value="1"/>
</dbReference>
<evidence type="ECO:0000256" key="2">
    <source>
        <dbReference type="ARBA" id="ARBA00022553"/>
    </source>
</evidence>
<dbReference type="AlphaFoldDB" id="A0A845L5S0"/>
<dbReference type="FunFam" id="3.40.50.2300:FF:000001">
    <property type="entry name" value="DNA-binding response regulator PhoB"/>
    <property type="match status" value="1"/>
</dbReference>
<keyword evidence="6" id="KW-0804">Transcription</keyword>
<dbReference type="SMART" id="SM00448">
    <property type="entry name" value="REC"/>
    <property type="match status" value="1"/>
</dbReference>
<evidence type="ECO:0000259" key="10">
    <source>
        <dbReference type="PROSITE" id="PS50110"/>
    </source>
</evidence>
<dbReference type="PANTHER" id="PTHR48111:SF73">
    <property type="entry name" value="ALKALINE PHOSPHATASE SYNTHESIS TRANSCRIPTIONAL REGULATORY PROTEIN PHOP"/>
    <property type="match status" value="1"/>
</dbReference>
<dbReference type="GO" id="GO:0006355">
    <property type="term" value="P:regulation of DNA-templated transcription"/>
    <property type="evidence" value="ECO:0007669"/>
    <property type="project" value="InterPro"/>
</dbReference>
<reference evidence="12 13" key="1">
    <citation type="submission" date="2020-01" db="EMBL/GenBank/DDBJ databases">
        <title>Whole-genome sequence of Heliobacterium undosum DSM 13378.</title>
        <authorList>
            <person name="Kyndt J.A."/>
            <person name="Meyer T.E."/>
        </authorList>
    </citation>
    <scope>NUCLEOTIDE SEQUENCE [LARGE SCALE GENOMIC DNA]</scope>
    <source>
        <strain evidence="12 13">DSM 13378</strain>
    </source>
</reference>
<keyword evidence="2 8" id="KW-0597">Phosphoprotein</keyword>
<dbReference type="InterPro" id="IPR036388">
    <property type="entry name" value="WH-like_DNA-bd_sf"/>
</dbReference>
<protein>
    <recommendedName>
        <fullName evidence="1">Stage 0 sporulation protein A homolog</fullName>
    </recommendedName>
</protein>
<dbReference type="EMBL" id="WXEY01000001">
    <property type="protein sequence ID" value="MZP28281.1"/>
    <property type="molecule type" value="Genomic_DNA"/>
</dbReference>
<dbReference type="CDD" id="cd17574">
    <property type="entry name" value="REC_OmpR"/>
    <property type="match status" value="1"/>
</dbReference>
<dbReference type="InterPro" id="IPR001789">
    <property type="entry name" value="Sig_transdc_resp-reg_receiver"/>
</dbReference>
<name>A0A845L5S0_9FIRM</name>
<dbReference type="GO" id="GO:0000976">
    <property type="term" value="F:transcription cis-regulatory region binding"/>
    <property type="evidence" value="ECO:0007669"/>
    <property type="project" value="TreeGrafter"/>
</dbReference>
<feature type="domain" description="Response regulatory" evidence="10">
    <location>
        <begin position="8"/>
        <end position="121"/>
    </location>
</feature>
<dbReference type="Gene3D" id="6.10.250.690">
    <property type="match status" value="1"/>
</dbReference>
<evidence type="ECO:0000313" key="12">
    <source>
        <dbReference type="EMBL" id="MZP28281.1"/>
    </source>
</evidence>
<dbReference type="Pfam" id="PF00486">
    <property type="entry name" value="Trans_reg_C"/>
    <property type="match status" value="1"/>
</dbReference>
<dbReference type="Proteomes" id="UP000463470">
    <property type="component" value="Unassembled WGS sequence"/>
</dbReference>
<evidence type="ECO:0000256" key="9">
    <source>
        <dbReference type="PROSITE-ProRule" id="PRU01091"/>
    </source>
</evidence>
<dbReference type="PROSITE" id="PS50110">
    <property type="entry name" value="RESPONSE_REGULATORY"/>
    <property type="match status" value="1"/>
</dbReference>
<dbReference type="SMART" id="SM00862">
    <property type="entry name" value="Trans_reg_C"/>
    <property type="match status" value="1"/>
</dbReference>
<accession>A0A845L5S0</accession>
<evidence type="ECO:0000256" key="5">
    <source>
        <dbReference type="ARBA" id="ARBA00023125"/>
    </source>
</evidence>
<keyword evidence="4" id="KW-0805">Transcription regulation</keyword>
<evidence type="ECO:0000256" key="8">
    <source>
        <dbReference type="PROSITE-ProRule" id="PRU00169"/>
    </source>
</evidence>
<dbReference type="Pfam" id="PF00072">
    <property type="entry name" value="Response_reg"/>
    <property type="match status" value="1"/>
</dbReference>
<evidence type="ECO:0000256" key="6">
    <source>
        <dbReference type="ARBA" id="ARBA00023163"/>
    </source>
</evidence>
<keyword evidence="13" id="KW-1185">Reference proteome</keyword>
<proteinExistence type="predicted"/>
<dbReference type="SUPFAM" id="SSF46894">
    <property type="entry name" value="C-terminal effector domain of the bipartite response regulators"/>
    <property type="match status" value="1"/>
</dbReference>
<organism evidence="12 13">
    <name type="scientific">Heliomicrobium undosum</name>
    <dbReference type="NCBI Taxonomy" id="121734"/>
    <lineage>
        <taxon>Bacteria</taxon>
        <taxon>Bacillati</taxon>
        <taxon>Bacillota</taxon>
        <taxon>Clostridia</taxon>
        <taxon>Eubacteriales</taxon>
        <taxon>Heliobacteriaceae</taxon>
        <taxon>Heliomicrobium</taxon>
    </lineage>
</organism>
<evidence type="ECO:0000256" key="4">
    <source>
        <dbReference type="ARBA" id="ARBA00023015"/>
    </source>
</evidence>
<evidence type="ECO:0000256" key="1">
    <source>
        <dbReference type="ARBA" id="ARBA00018672"/>
    </source>
</evidence>
<evidence type="ECO:0000259" key="11">
    <source>
        <dbReference type="PROSITE" id="PS51755"/>
    </source>
</evidence>
<dbReference type="GO" id="GO:0032993">
    <property type="term" value="C:protein-DNA complex"/>
    <property type="evidence" value="ECO:0007669"/>
    <property type="project" value="TreeGrafter"/>
</dbReference>
<dbReference type="InterPro" id="IPR001867">
    <property type="entry name" value="OmpR/PhoB-type_DNA-bd"/>
</dbReference>
<dbReference type="PANTHER" id="PTHR48111">
    <property type="entry name" value="REGULATOR OF RPOS"/>
    <property type="match status" value="1"/>
</dbReference>
<feature type="modified residue" description="4-aspartylphosphate" evidence="8">
    <location>
        <position position="57"/>
    </location>
</feature>
<dbReference type="CDD" id="cd00383">
    <property type="entry name" value="trans_reg_C"/>
    <property type="match status" value="1"/>
</dbReference>
<gene>
    <name evidence="12" type="ORF">GTO91_00900</name>
</gene>
<dbReference type="InterPro" id="IPR011006">
    <property type="entry name" value="CheY-like_superfamily"/>
</dbReference>
<dbReference type="SUPFAM" id="SSF52172">
    <property type="entry name" value="CheY-like"/>
    <property type="match status" value="1"/>
</dbReference>
<dbReference type="GO" id="GO:0000156">
    <property type="term" value="F:phosphorelay response regulator activity"/>
    <property type="evidence" value="ECO:0007669"/>
    <property type="project" value="TreeGrafter"/>
</dbReference>
<keyword evidence="5 9" id="KW-0238">DNA-binding</keyword>
<dbReference type="PROSITE" id="PS51755">
    <property type="entry name" value="OMPR_PHOB"/>
    <property type="match status" value="1"/>
</dbReference>
<dbReference type="InterPro" id="IPR016032">
    <property type="entry name" value="Sig_transdc_resp-reg_C-effctor"/>
</dbReference>
<evidence type="ECO:0000313" key="13">
    <source>
        <dbReference type="Proteomes" id="UP000463470"/>
    </source>
</evidence>
<dbReference type="OrthoDB" id="9802426at2"/>
<comment type="caution">
    <text evidence="12">The sequence shown here is derived from an EMBL/GenBank/DDBJ whole genome shotgun (WGS) entry which is preliminary data.</text>
</comment>
<dbReference type="GO" id="GO:0005829">
    <property type="term" value="C:cytosol"/>
    <property type="evidence" value="ECO:0007669"/>
    <property type="project" value="TreeGrafter"/>
</dbReference>
<evidence type="ECO:0000256" key="7">
    <source>
        <dbReference type="ARBA" id="ARBA00024867"/>
    </source>
</evidence>
<feature type="domain" description="OmpR/PhoB-type" evidence="11">
    <location>
        <begin position="132"/>
        <end position="233"/>
    </location>
</feature>